<dbReference type="Gene3D" id="3.40.50.2000">
    <property type="entry name" value="Glycogen Phosphorylase B"/>
    <property type="match status" value="2"/>
</dbReference>
<gene>
    <name evidence="3" type="ORF">SAMN04488104_100765</name>
</gene>
<dbReference type="Proteomes" id="UP000199060">
    <property type="component" value="Unassembled WGS sequence"/>
</dbReference>
<feature type="domain" description="Glycosyl transferase family 1" evidence="1">
    <location>
        <begin position="172"/>
        <end position="325"/>
    </location>
</feature>
<dbReference type="Pfam" id="PF13439">
    <property type="entry name" value="Glyco_transf_4"/>
    <property type="match status" value="1"/>
</dbReference>
<sequence length="349" mass="38991">MVDTLEMGGTERMSINIAAVMAEKGYQSHLIVSRRTGGMSAHIPNAVQVHFLNKKAFYDFAAFIRLTQLKKKYQPNILHAHSTSIYWAVALKIISGKFLLVWHDHFGLSDQLDKFPRKEMLPLLRWTDKIICVNDKLSTYWKSLLPKRKKDIATIKNFPFLIMGSKSERGLFTFLHLANFRSQKNHMNLLEATKILAQKRNDFKILMVGEFVEESIKEQVIATINTDDLQDLVEVHGPENEVSAILNSCQAGILSSDSEGLPVALLEYGLAGLPVVCTDVGDCSKVISSSELGILVSPKDPVALAEGMNTIISDAQKAKSMGEKLKAKIFKEYGGEGFFQKYVSLLQVL</sequence>
<dbReference type="Pfam" id="PF00534">
    <property type="entry name" value="Glycos_transf_1"/>
    <property type="match status" value="1"/>
</dbReference>
<evidence type="ECO:0000313" key="3">
    <source>
        <dbReference type="EMBL" id="SDC83960.1"/>
    </source>
</evidence>
<keyword evidence="4" id="KW-1185">Reference proteome</keyword>
<name>A0A1G6PUR5_9BACT</name>
<feature type="domain" description="Glycosyltransferase subfamily 4-like N-terminal" evidence="2">
    <location>
        <begin position="7"/>
        <end position="157"/>
    </location>
</feature>
<dbReference type="AlphaFoldDB" id="A0A1G6PUR5"/>
<keyword evidence="3" id="KW-0808">Transferase</keyword>
<evidence type="ECO:0000259" key="1">
    <source>
        <dbReference type="Pfam" id="PF00534"/>
    </source>
</evidence>
<dbReference type="GO" id="GO:0016757">
    <property type="term" value="F:glycosyltransferase activity"/>
    <property type="evidence" value="ECO:0007669"/>
    <property type="project" value="InterPro"/>
</dbReference>
<evidence type="ECO:0000313" key="4">
    <source>
        <dbReference type="Proteomes" id="UP000199060"/>
    </source>
</evidence>
<dbReference type="SUPFAM" id="SSF53756">
    <property type="entry name" value="UDP-Glycosyltransferase/glycogen phosphorylase"/>
    <property type="match status" value="1"/>
</dbReference>
<organism evidence="3 4">
    <name type="scientific">Algoriphagus faecimaris</name>
    <dbReference type="NCBI Taxonomy" id="686796"/>
    <lineage>
        <taxon>Bacteria</taxon>
        <taxon>Pseudomonadati</taxon>
        <taxon>Bacteroidota</taxon>
        <taxon>Cytophagia</taxon>
        <taxon>Cytophagales</taxon>
        <taxon>Cyclobacteriaceae</taxon>
        <taxon>Algoriphagus</taxon>
    </lineage>
</organism>
<reference evidence="4" key="1">
    <citation type="submission" date="2016-10" db="EMBL/GenBank/DDBJ databases">
        <authorList>
            <person name="Varghese N."/>
            <person name="Submissions S."/>
        </authorList>
    </citation>
    <scope>NUCLEOTIDE SEQUENCE [LARGE SCALE GENOMIC DNA]</scope>
    <source>
        <strain evidence="4">DSM 23095</strain>
    </source>
</reference>
<evidence type="ECO:0000259" key="2">
    <source>
        <dbReference type="Pfam" id="PF13439"/>
    </source>
</evidence>
<dbReference type="STRING" id="686796.SAMN04488104_100765"/>
<dbReference type="InterPro" id="IPR028098">
    <property type="entry name" value="Glyco_trans_4-like_N"/>
</dbReference>
<accession>A0A1G6PUR5</accession>
<dbReference type="InterPro" id="IPR001296">
    <property type="entry name" value="Glyco_trans_1"/>
</dbReference>
<proteinExistence type="predicted"/>
<dbReference type="PANTHER" id="PTHR12526:SF630">
    <property type="entry name" value="GLYCOSYLTRANSFERASE"/>
    <property type="match status" value="1"/>
</dbReference>
<protein>
    <submittedName>
        <fullName evidence="3">Glycosyltransferase involved in cell wall bisynthesis</fullName>
    </submittedName>
</protein>
<dbReference type="PANTHER" id="PTHR12526">
    <property type="entry name" value="GLYCOSYLTRANSFERASE"/>
    <property type="match status" value="1"/>
</dbReference>
<dbReference type="EMBL" id="FNAC01000007">
    <property type="protein sequence ID" value="SDC83960.1"/>
    <property type="molecule type" value="Genomic_DNA"/>
</dbReference>
<dbReference type="CDD" id="cd03801">
    <property type="entry name" value="GT4_PimA-like"/>
    <property type="match status" value="1"/>
</dbReference>